<feature type="chain" id="PRO_5021744400" description="CVNH domain protein" evidence="2">
    <location>
        <begin position="27"/>
        <end position="147"/>
    </location>
</feature>
<keyword evidence="2" id="KW-0732">Signal</keyword>
<protein>
    <recommendedName>
        <fullName evidence="5">CVNH domain protein</fullName>
    </recommendedName>
</protein>
<feature type="signal peptide" evidence="2">
    <location>
        <begin position="1"/>
        <end position="26"/>
    </location>
</feature>
<dbReference type="Proteomes" id="UP000318704">
    <property type="component" value="Chromosome"/>
</dbReference>
<sequence precursor="true">MKKGLLLMSSVFLVPQLLFSISNTMANNEYSGSKCVSNARCDTSCKPAIHEDDQGVLTCVLVSGGTGPKFFQSCVSANSASFTCVYNEANAQIKCENLNGWDCGTPGPAPNYWCSMEGCSCETGQEDRTGLESDSKSGCTSEGPPEA</sequence>
<evidence type="ECO:0000256" key="2">
    <source>
        <dbReference type="SAM" id="SignalP"/>
    </source>
</evidence>
<dbReference type="AlphaFoldDB" id="A0A517W148"/>
<evidence type="ECO:0000313" key="4">
    <source>
        <dbReference type="Proteomes" id="UP000318704"/>
    </source>
</evidence>
<evidence type="ECO:0000313" key="3">
    <source>
        <dbReference type="EMBL" id="QDT98977.1"/>
    </source>
</evidence>
<feature type="compositionally biased region" description="Basic and acidic residues" evidence="1">
    <location>
        <begin position="125"/>
        <end position="135"/>
    </location>
</feature>
<evidence type="ECO:0008006" key="5">
    <source>
        <dbReference type="Google" id="ProtNLM"/>
    </source>
</evidence>
<evidence type="ECO:0000256" key="1">
    <source>
        <dbReference type="SAM" id="MobiDB-lite"/>
    </source>
</evidence>
<feature type="region of interest" description="Disordered" evidence="1">
    <location>
        <begin position="122"/>
        <end position="147"/>
    </location>
</feature>
<accession>A0A517W148</accession>
<proteinExistence type="predicted"/>
<reference evidence="3 4" key="1">
    <citation type="submission" date="2019-03" db="EMBL/GenBank/DDBJ databases">
        <title>Deep-cultivation of Planctomycetes and their phenomic and genomic characterization uncovers novel biology.</title>
        <authorList>
            <person name="Wiegand S."/>
            <person name="Jogler M."/>
            <person name="Boedeker C."/>
            <person name="Pinto D."/>
            <person name="Vollmers J."/>
            <person name="Rivas-Marin E."/>
            <person name="Kohn T."/>
            <person name="Peeters S.H."/>
            <person name="Heuer A."/>
            <person name="Rast P."/>
            <person name="Oberbeckmann S."/>
            <person name="Bunk B."/>
            <person name="Jeske O."/>
            <person name="Meyerdierks A."/>
            <person name="Storesund J.E."/>
            <person name="Kallscheuer N."/>
            <person name="Luecker S."/>
            <person name="Lage O.M."/>
            <person name="Pohl T."/>
            <person name="Merkel B.J."/>
            <person name="Hornburger P."/>
            <person name="Mueller R.-W."/>
            <person name="Bruemmer F."/>
            <person name="Labrenz M."/>
            <person name="Spormann A.M."/>
            <person name="Op den Camp H."/>
            <person name="Overmann J."/>
            <person name="Amann R."/>
            <person name="Jetten M.S.M."/>
            <person name="Mascher T."/>
            <person name="Medema M.H."/>
            <person name="Devos D.P."/>
            <person name="Kaster A.-K."/>
            <person name="Ovreas L."/>
            <person name="Rohde M."/>
            <person name="Galperin M.Y."/>
            <person name="Jogler C."/>
        </authorList>
    </citation>
    <scope>NUCLEOTIDE SEQUENCE [LARGE SCALE GENOMIC DNA]</scope>
    <source>
        <strain evidence="3 4">V144</strain>
    </source>
</reference>
<name>A0A517W148_9PLAN</name>
<dbReference type="KEGG" id="gaw:V144x_44870"/>
<organism evidence="3 4">
    <name type="scientific">Gimesia aquarii</name>
    <dbReference type="NCBI Taxonomy" id="2527964"/>
    <lineage>
        <taxon>Bacteria</taxon>
        <taxon>Pseudomonadati</taxon>
        <taxon>Planctomycetota</taxon>
        <taxon>Planctomycetia</taxon>
        <taxon>Planctomycetales</taxon>
        <taxon>Planctomycetaceae</taxon>
        <taxon>Gimesia</taxon>
    </lineage>
</organism>
<dbReference type="EMBL" id="CP037920">
    <property type="protein sequence ID" value="QDT98977.1"/>
    <property type="molecule type" value="Genomic_DNA"/>
</dbReference>
<gene>
    <name evidence="3" type="ORF">V144x_44870</name>
</gene>